<reference evidence="2 3" key="1">
    <citation type="submission" date="2011-02" db="EMBL/GenBank/DDBJ databases">
        <title>The Genome Sequence of Sphaeroforma arctica JP610.</title>
        <authorList>
            <consortium name="The Broad Institute Genome Sequencing Platform"/>
            <person name="Russ C."/>
            <person name="Cuomo C."/>
            <person name="Young S.K."/>
            <person name="Zeng Q."/>
            <person name="Gargeya S."/>
            <person name="Alvarado L."/>
            <person name="Berlin A."/>
            <person name="Chapman S.B."/>
            <person name="Chen Z."/>
            <person name="Freedman E."/>
            <person name="Gellesch M."/>
            <person name="Goldberg J."/>
            <person name="Griggs A."/>
            <person name="Gujja S."/>
            <person name="Heilman E."/>
            <person name="Heiman D."/>
            <person name="Howarth C."/>
            <person name="Mehta T."/>
            <person name="Neiman D."/>
            <person name="Pearson M."/>
            <person name="Roberts A."/>
            <person name="Saif S."/>
            <person name="Shea T."/>
            <person name="Shenoy N."/>
            <person name="Sisk P."/>
            <person name="Stolte C."/>
            <person name="Sykes S."/>
            <person name="White J."/>
            <person name="Yandava C."/>
            <person name="Burger G."/>
            <person name="Gray M.W."/>
            <person name="Holland P.W.H."/>
            <person name="King N."/>
            <person name="Lang F.B.F."/>
            <person name="Roger A.J."/>
            <person name="Ruiz-Trillo I."/>
            <person name="Haas B."/>
            <person name="Nusbaum C."/>
            <person name="Birren B."/>
        </authorList>
    </citation>
    <scope>NUCLEOTIDE SEQUENCE [LARGE SCALE GENOMIC DNA]</scope>
    <source>
        <strain evidence="2 3">JP610</strain>
    </source>
</reference>
<protein>
    <submittedName>
        <fullName evidence="2">Uncharacterized protein</fullName>
    </submittedName>
</protein>
<sequence>MVHDVIVPTQFDITSYTTSNTTNTSNTSINRTVDNNKKACIEDGGRHDTDNTQENLAGDDQQPCICECTKLNENETFKQFFNRVGTFMVKKPDLDPVHLTSRSVLTVALSYSNLLNEANVPLSKAKFMGWLREVEWLGSGVAANESTDEELDQRLKYAYTYRLAGKPSHLIDKTETVQYAPKRGAYCYKCFTGFECNRRCGHAELPILYVCKENDCGLACHACCLDSPHHYNEFFKGDVSKFRRSRAKAKIAWYCAEHNYTASGLRRDNSGMGINNGMHIGTGVHVGIDHAEDLSVSRSQSFLSGRGSGSVADANAAAMNGGPYKPRGIDSAMNSAATYAHADTSAGAHTVTSISGTGDGDGEGSGPKSGANKTERVNKSLTKGSKKSADKSKQQPSTLYRRNSPSKLASATERSSRAGSGMPGKYNSQPDLSNETGALKIKRDLSHQGDEATDGVEKRTASAHHDGAHHEHDQQQQQPRHLQQSHHQHQQRYAHPQQHLQRPPSSPTHVDTPFNPFAHGPARSAGAAGAHAHKSAPPHTHAKILARQGSGRLPPPRSGQMYRMDSNSRGTPAGPPSQPNAMTEGHAPLTPQPHEHAHGAFSYGEHGPPNFGSTHPHKQAPAHAHGHAEEHSGEYTRGSAHAHPPLQHRPPMANAMQRKGPLGSAPGLRRCDSNASATEGGDPRNNPTMGMGFSMGANMNMSANGARQHPPPHAMRRGSYGWRPAGPVHPQAQGQGLRDSPPHHLQRQLSQQQQLPQQYQAMPHEYEGEMRRGQGSGPGPPPSGMALHPSKQLSYTHGQEMHEHDMHRQPHRHPPHHPYVRYAHQPLHQRPPHTYAQTQAVAPPYMHGDSQSQLAGMHPAKMLDNPNAGREAEHECASSGEEEGARMNTSMGSAEKGTELSGSRLVCEKKSQIRPKLKPKPKAAKLSPESKVVKKSPKDSKGVTKKGLKKGLKASRTVVKKKEVELSDTAKSEMISAALTLTRTEKAVMKPKAEKKPRKKANPTATAGEKVLKAAKKASGKGLKVGGEGPKAMSAKSTGSKPRKISAKKSGGGVVGVGFEDAAEENGKAVGRSSNPVQVAATHKDMVHPEAPDEVGYTGTPYAQGNHDDRPVTSSNPRSINRPGEGVAGRQRSAYDGAPDSGRDMDHEERADGADSMGNRSIGNQTNHAHENNPDHIMSDNGRGSDSDDSRRYAGVAPQPRKLRRVSGSSANGRVTYRRSIGSHSGLADYDDEHAWVDSEARGIEIGMHVNMGPAGMPVTLPLSMSKTMNMAIGHRRAVGEGLDNPNPRMNGFVGPGMPRYMAAGGMALPPHSYAARKFTLHPNHSYPDRPSSALSYHPTRSMPPYGRRYPFPPYHHMNSHTQGPPQQPDYSMEESELRIAPKRNVEAEPKDSTMNGQLFNKRKRGVRDGNRPQSAPPVQLKAFAAEHALDALADEALKRSPQQCTSSPADTETVDEQAEMGRQHSDGYRRSNSSHGGSLHLLAELALRFEADYVAAADAAAAAAAATGGVQTPSETPLESHSSPAQAHQTGEVLDNGRDSVGMDNGGDSVGMDNGGDSVGMDNGRDSVGMDNGGDSVCMDNGRDSVGMDTDASIHSKQQESGLQDAQTSAEDVRSQESDAKYSPRAINSTANGEPRARGDSALRALTAALFMAEDTAAVHSTKQQPMCVENEQEAPQTQRQDMREFEQKQEHQPQDENLGALKMDRGQGSKQRMAGERADVASDAHSGDRPAHHDEERMGTHALTYESPERRSVSPPPTRKQPQTATAESEARQRSTKSVCVDTHPMNSVSVVSVVSANSNCSAAVAGTEASTSQWAKHSNATKAGTGISAAAVFEVTSVDESGERVMNAEISTAR</sequence>
<feature type="region of interest" description="Disordered" evidence="1">
    <location>
        <begin position="1439"/>
        <end position="1476"/>
    </location>
</feature>
<feature type="compositionally biased region" description="Low complexity" evidence="1">
    <location>
        <begin position="747"/>
        <end position="760"/>
    </location>
</feature>
<feature type="region of interest" description="Disordered" evidence="1">
    <location>
        <begin position="986"/>
        <end position="1055"/>
    </location>
</feature>
<dbReference type="Proteomes" id="UP000054560">
    <property type="component" value="Unassembled WGS sequence"/>
</dbReference>
<feature type="compositionally biased region" description="Gly residues" evidence="1">
    <location>
        <begin position="357"/>
        <end position="367"/>
    </location>
</feature>
<feature type="compositionally biased region" description="Basic and acidic residues" evidence="1">
    <location>
        <begin position="1612"/>
        <end position="1623"/>
    </location>
</feature>
<feature type="compositionally biased region" description="Basic and acidic residues" evidence="1">
    <location>
        <begin position="1682"/>
        <end position="1696"/>
    </location>
</feature>
<feature type="compositionally biased region" description="Low complexity" evidence="1">
    <location>
        <begin position="518"/>
        <end position="530"/>
    </location>
</feature>
<keyword evidence="3" id="KW-1185">Reference proteome</keyword>
<proteinExistence type="predicted"/>
<feature type="region of interest" description="Disordered" evidence="1">
    <location>
        <begin position="446"/>
        <end position="790"/>
    </location>
</feature>
<feature type="compositionally biased region" description="Basic and acidic residues" evidence="1">
    <location>
        <begin position="1168"/>
        <end position="1192"/>
    </location>
</feature>
<feature type="compositionally biased region" description="Basic residues" evidence="1">
    <location>
        <begin position="943"/>
        <end position="953"/>
    </location>
</feature>
<feature type="compositionally biased region" description="Basic residues" evidence="1">
    <location>
        <begin position="483"/>
        <end position="492"/>
    </location>
</feature>
<feature type="compositionally biased region" description="Basic residues" evidence="1">
    <location>
        <begin position="912"/>
        <end position="923"/>
    </location>
</feature>
<accession>A0A0L0G698</accession>
<feature type="compositionally biased region" description="Basic residues" evidence="1">
    <location>
        <begin position="531"/>
        <end position="544"/>
    </location>
</feature>
<organism evidence="2 3">
    <name type="scientific">Sphaeroforma arctica JP610</name>
    <dbReference type="NCBI Taxonomy" id="667725"/>
    <lineage>
        <taxon>Eukaryota</taxon>
        <taxon>Ichthyosporea</taxon>
        <taxon>Ichthyophonida</taxon>
        <taxon>Sphaeroforma</taxon>
    </lineage>
</organism>
<dbReference type="EMBL" id="KQ241767">
    <property type="protein sequence ID" value="KNC84391.1"/>
    <property type="molecule type" value="Genomic_DNA"/>
</dbReference>
<evidence type="ECO:0000313" key="2">
    <source>
        <dbReference type="EMBL" id="KNC84391.1"/>
    </source>
</evidence>
<feature type="compositionally biased region" description="Polar residues" evidence="1">
    <location>
        <begin position="1510"/>
        <end position="1530"/>
    </location>
</feature>
<feature type="region of interest" description="Disordered" evidence="1">
    <location>
        <begin position="1354"/>
        <end position="1376"/>
    </location>
</feature>
<feature type="compositionally biased region" description="Polar residues" evidence="1">
    <location>
        <begin position="1600"/>
        <end position="1611"/>
    </location>
</feature>
<feature type="compositionally biased region" description="Basic and acidic residues" evidence="1">
    <location>
        <begin position="1141"/>
        <end position="1153"/>
    </location>
</feature>
<dbReference type="GeneID" id="25903888"/>
<feature type="compositionally biased region" description="Polar residues" evidence="1">
    <location>
        <begin position="1158"/>
        <end position="1167"/>
    </location>
</feature>
<name>A0A0L0G698_9EUKA</name>
<feature type="compositionally biased region" description="Gly residues" evidence="1">
    <location>
        <begin position="1545"/>
        <end position="1559"/>
    </location>
</feature>
<evidence type="ECO:0000313" key="3">
    <source>
        <dbReference type="Proteomes" id="UP000054560"/>
    </source>
</evidence>
<feature type="region of interest" description="Disordered" evidence="1">
    <location>
        <begin position="350"/>
        <end position="433"/>
    </location>
</feature>
<feature type="compositionally biased region" description="Polar residues" evidence="1">
    <location>
        <begin position="394"/>
        <end position="413"/>
    </location>
</feature>
<feature type="compositionally biased region" description="Basic and acidic residues" evidence="1">
    <location>
        <begin position="1082"/>
        <end position="1091"/>
    </location>
</feature>
<feature type="region of interest" description="Disordered" evidence="1">
    <location>
        <begin position="1509"/>
        <end position="1640"/>
    </location>
</feature>
<feature type="compositionally biased region" description="Polar residues" evidence="1">
    <location>
        <begin position="1441"/>
        <end position="1451"/>
    </location>
</feature>
<gene>
    <name evidence="2" type="ORF">SARC_03384</name>
</gene>
<feature type="compositionally biased region" description="Basic and acidic residues" evidence="1">
    <location>
        <begin position="1460"/>
        <end position="1470"/>
    </location>
</feature>
<feature type="region of interest" description="Disordered" evidence="1">
    <location>
        <begin position="1663"/>
        <end position="1781"/>
    </location>
</feature>
<feature type="region of interest" description="Disordered" evidence="1">
    <location>
        <begin position="866"/>
        <end position="957"/>
    </location>
</feature>
<evidence type="ECO:0000256" key="1">
    <source>
        <dbReference type="SAM" id="MobiDB-lite"/>
    </source>
</evidence>
<feature type="compositionally biased region" description="Basic and acidic residues" evidence="1">
    <location>
        <begin position="1704"/>
        <end position="1741"/>
    </location>
</feature>
<feature type="region of interest" description="Disordered" evidence="1">
    <location>
        <begin position="1082"/>
        <end position="1211"/>
    </location>
</feature>
<dbReference type="RefSeq" id="XP_014158293.1">
    <property type="nucleotide sequence ID" value="XM_014302818.1"/>
</dbReference>
<feature type="compositionally biased region" description="Basic and acidic residues" evidence="1">
    <location>
        <begin position="446"/>
        <end position="474"/>
    </location>
</feature>